<reference evidence="9" key="2">
    <citation type="submission" date="2020-09" db="EMBL/GenBank/DDBJ databases">
        <authorList>
            <person name="Sun Q."/>
            <person name="Kim S."/>
        </authorList>
    </citation>
    <scope>NUCLEOTIDE SEQUENCE</scope>
    <source>
        <strain evidence="9">KCTC 23714</strain>
    </source>
</reference>
<reference evidence="9" key="1">
    <citation type="journal article" date="2014" name="Int. J. Syst. Evol. Microbiol.">
        <title>Complete genome sequence of Corynebacterium casei LMG S-19264T (=DSM 44701T), isolated from a smear-ripened cheese.</title>
        <authorList>
            <consortium name="US DOE Joint Genome Institute (JGI-PGF)"/>
            <person name="Walter F."/>
            <person name="Albersmeier A."/>
            <person name="Kalinowski J."/>
            <person name="Ruckert C."/>
        </authorList>
    </citation>
    <scope>NUCLEOTIDE SEQUENCE</scope>
    <source>
        <strain evidence="9">KCTC 23714</strain>
    </source>
</reference>
<sequence>MAARPRLVPLPEPAARAPRLALVAPVAETAAPAETLALGLLRDGVVQPDDLLQALALRAEQGGSLTEILLRRGLIAEPVLRRALARHWDLEEADLAARAPDPRLLDQLGAESCLRDGLVPWQAIGDLVLVATTRPEDFLRQRPALEALFGRVSPVLTTPTALETAVLAARGPALDRAALLRVPEGESCRNWGQPHHQFWVRAALALTLALTLAAPMLMLWAVTLWCLITLALATAMKGAAIFAALRRPAPEGPEVLAHSLPSVSVMVALYKEGNIATRLVKRLSRLDYPRELLEILLVVEEKDQITRRALARAALPVWMRVVVVPDGPLKTKPRALNHALTQCRGSIIGVYDAEDAPEPDQIRKVAQRFLNRGPEVACLQGVLDFYNPRTNWLSRCFTMEYASWFRIILPGLARMGLPIPLGGTTLFFRKAALERLGAWDAFNVTEDADLGMRLARHGYRTELIATTTFEEANCRALPWVKQRSRWLKGYFMTYAVHMRAPRALLRQLGWWKFLGFQVFFLTTLSQYVLAPVMWSFWIVPLGLPHPVLTALPDLWHGALVGLFLATEVLLLSLTVVALRLTPNRISPLWAPVLHLYFPLGALASYKALWELTCKPFYWDKTSHGHFDSPADAGPSE</sequence>
<evidence type="ECO:0000256" key="7">
    <source>
        <dbReference type="SAM" id="Phobius"/>
    </source>
</evidence>
<keyword evidence="5 7" id="KW-1133">Transmembrane helix</keyword>
<dbReference type="Pfam" id="PF13641">
    <property type="entry name" value="Glyco_tranf_2_3"/>
    <property type="match status" value="1"/>
</dbReference>
<comment type="caution">
    <text evidence="9">The sequence shown here is derived from an EMBL/GenBank/DDBJ whole genome shotgun (WGS) entry which is preliminary data.</text>
</comment>
<feature type="transmembrane region" description="Helical" evidence="7">
    <location>
        <begin position="554"/>
        <end position="576"/>
    </location>
</feature>
<dbReference type="Proteomes" id="UP000628984">
    <property type="component" value="Unassembled WGS sequence"/>
</dbReference>
<evidence type="ECO:0000256" key="2">
    <source>
        <dbReference type="ARBA" id="ARBA00022676"/>
    </source>
</evidence>
<keyword evidence="3 9" id="KW-0808">Transferase</keyword>
<dbReference type="EMBL" id="BMYQ01000001">
    <property type="protein sequence ID" value="GGW23419.1"/>
    <property type="molecule type" value="Genomic_DNA"/>
</dbReference>
<feature type="transmembrane region" description="Helical" evidence="7">
    <location>
        <begin position="508"/>
        <end position="534"/>
    </location>
</feature>
<dbReference type="Gene3D" id="3.90.550.10">
    <property type="entry name" value="Spore Coat Polysaccharide Biosynthesis Protein SpsA, Chain A"/>
    <property type="match status" value="1"/>
</dbReference>
<dbReference type="InterPro" id="IPR029044">
    <property type="entry name" value="Nucleotide-diphossugar_trans"/>
</dbReference>
<keyword evidence="2" id="KW-0328">Glycosyltransferase</keyword>
<dbReference type="InterPro" id="IPR007831">
    <property type="entry name" value="T2SS_GspE_N"/>
</dbReference>
<dbReference type="PANTHER" id="PTHR43867:SF2">
    <property type="entry name" value="CELLULOSE SYNTHASE CATALYTIC SUBUNIT A [UDP-FORMING]"/>
    <property type="match status" value="1"/>
</dbReference>
<dbReference type="PANTHER" id="PTHR43867">
    <property type="entry name" value="CELLULOSE SYNTHASE CATALYTIC SUBUNIT A [UDP-FORMING]"/>
    <property type="match status" value="1"/>
</dbReference>
<dbReference type="RefSeq" id="WP_189632507.1">
    <property type="nucleotide sequence ID" value="NZ_BMYQ01000001.1"/>
</dbReference>
<dbReference type="AlphaFoldDB" id="A0A918INK0"/>
<dbReference type="SUPFAM" id="SSF53448">
    <property type="entry name" value="Nucleotide-diphospho-sugar transferases"/>
    <property type="match status" value="1"/>
</dbReference>
<dbReference type="Pfam" id="PF05157">
    <property type="entry name" value="MshEN"/>
    <property type="match status" value="1"/>
</dbReference>
<evidence type="ECO:0000256" key="1">
    <source>
        <dbReference type="ARBA" id="ARBA00004141"/>
    </source>
</evidence>
<name>A0A918INK0_9RHOB</name>
<evidence type="ECO:0000256" key="3">
    <source>
        <dbReference type="ARBA" id="ARBA00022679"/>
    </source>
</evidence>
<evidence type="ECO:0000256" key="4">
    <source>
        <dbReference type="ARBA" id="ARBA00022692"/>
    </source>
</evidence>
<keyword evidence="6 7" id="KW-0472">Membrane</keyword>
<evidence type="ECO:0000256" key="6">
    <source>
        <dbReference type="ARBA" id="ARBA00023136"/>
    </source>
</evidence>
<evidence type="ECO:0000313" key="9">
    <source>
        <dbReference type="EMBL" id="GGW23419.1"/>
    </source>
</evidence>
<keyword evidence="4 7" id="KW-0812">Transmembrane</keyword>
<protein>
    <submittedName>
        <fullName evidence="9">Glycosyl transferase</fullName>
    </submittedName>
</protein>
<feature type="domain" description="Type II secretion system protein GspE N-terminal" evidence="8">
    <location>
        <begin position="89"/>
        <end position="166"/>
    </location>
</feature>
<proteinExistence type="predicted"/>
<organism evidence="9 10">
    <name type="scientific">Gemmobacter lanyuensis</name>
    <dbReference type="NCBI Taxonomy" id="1054497"/>
    <lineage>
        <taxon>Bacteria</taxon>
        <taxon>Pseudomonadati</taxon>
        <taxon>Pseudomonadota</taxon>
        <taxon>Alphaproteobacteria</taxon>
        <taxon>Rhodobacterales</taxon>
        <taxon>Paracoccaceae</taxon>
        <taxon>Gemmobacter</taxon>
    </lineage>
</organism>
<dbReference type="InterPro" id="IPR050321">
    <property type="entry name" value="Glycosyltr_2/OpgH_subfam"/>
</dbReference>
<keyword evidence="10" id="KW-1185">Reference proteome</keyword>
<dbReference type="SUPFAM" id="SSF160246">
    <property type="entry name" value="EspE N-terminal domain-like"/>
    <property type="match status" value="1"/>
</dbReference>
<accession>A0A918INK0</accession>
<gene>
    <name evidence="9" type="ORF">GCM10011452_08100</name>
</gene>
<dbReference type="InterPro" id="IPR037257">
    <property type="entry name" value="T2SS_E_N_sf"/>
</dbReference>
<evidence type="ECO:0000256" key="5">
    <source>
        <dbReference type="ARBA" id="ARBA00022989"/>
    </source>
</evidence>
<evidence type="ECO:0000313" key="10">
    <source>
        <dbReference type="Proteomes" id="UP000628984"/>
    </source>
</evidence>
<dbReference type="GO" id="GO:0016757">
    <property type="term" value="F:glycosyltransferase activity"/>
    <property type="evidence" value="ECO:0007669"/>
    <property type="project" value="UniProtKB-KW"/>
</dbReference>
<comment type="subcellular location">
    <subcellularLocation>
        <location evidence="1">Membrane</location>
        <topology evidence="1">Multi-pass membrane protein</topology>
    </subcellularLocation>
</comment>
<dbReference type="GO" id="GO:0016020">
    <property type="term" value="C:membrane"/>
    <property type="evidence" value="ECO:0007669"/>
    <property type="project" value="UniProtKB-SubCell"/>
</dbReference>
<evidence type="ECO:0000259" key="8">
    <source>
        <dbReference type="Pfam" id="PF05157"/>
    </source>
</evidence>